<dbReference type="InterPro" id="IPR024747">
    <property type="entry name" value="Pyridox_Oxase-rel"/>
</dbReference>
<dbReference type="Gene3D" id="2.30.110.10">
    <property type="entry name" value="Electron Transport, Fmn-binding Protein, Chain A"/>
    <property type="match status" value="1"/>
</dbReference>
<evidence type="ECO:0000313" key="1">
    <source>
        <dbReference type="EMBL" id="MDN7024912.1"/>
    </source>
</evidence>
<organism evidence="1 2">
    <name type="scientific">Methanoculleus frigidifontis</name>
    <dbReference type="NCBI Taxonomy" id="2584085"/>
    <lineage>
        <taxon>Archaea</taxon>
        <taxon>Methanobacteriati</taxon>
        <taxon>Methanobacteriota</taxon>
        <taxon>Stenosarchaea group</taxon>
        <taxon>Methanomicrobia</taxon>
        <taxon>Methanomicrobiales</taxon>
        <taxon>Methanomicrobiaceae</taxon>
        <taxon>Methanoculleus</taxon>
    </lineage>
</organism>
<dbReference type="PANTHER" id="PTHR34071:SF2">
    <property type="entry name" value="FLAVIN-NUCLEOTIDE-BINDING PROTEIN"/>
    <property type="match status" value="1"/>
</dbReference>
<dbReference type="PANTHER" id="PTHR34071">
    <property type="entry name" value="5-NITROIMIDAZOLE ANTIBIOTICS RESISTANCE PROTEIN, NIMA-FAMILY-RELATED PROTEIN-RELATED"/>
    <property type="match status" value="1"/>
</dbReference>
<name>A0ABT8MAE8_9EURY</name>
<accession>A0ABT8MAE8</accession>
<dbReference type="RefSeq" id="WP_301664039.1">
    <property type="nucleotide sequence ID" value="NZ_VCYH01000005.1"/>
</dbReference>
<reference evidence="1" key="1">
    <citation type="submission" date="2019-05" db="EMBL/GenBank/DDBJ databases">
        <title>Methanoculleus sp. FWC-SCC1, a methanogenic archaeon isolated from deep marine cold seep.</title>
        <authorList>
            <person name="Chen Y.-W."/>
            <person name="Chen S.-C."/>
            <person name="Teng N.-H."/>
            <person name="Lai M.-C."/>
        </authorList>
    </citation>
    <scope>NUCLEOTIDE SEQUENCE</scope>
    <source>
        <strain evidence="1">FWC-SCC1</strain>
    </source>
</reference>
<proteinExistence type="predicted"/>
<sequence length="161" mass="17593">MSSESGAGMCRSEKEIQDDSLIDAVLAEALVCRLGLVDGGNPYVVPMCFVRVGDAIYLHAAREERKIDILKQNDAVCFEVEADVALVPADAACGWGMRYRSVIGFGRAASVDDPQKKVAALDRLMEKYSGRGGWTYPDKTVRQTTIIRIGIERMTGKQSGF</sequence>
<gene>
    <name evidence="1" type="ORF">FGU65_08425</name>
</gene>
<dbReference type="InterPro" id="IPR012349">
    <property type="entry name" value="Split_barrel_FMN-bd"/>
</dbReference>
<dbReference type="Pfam" id="PF12900">
    <property type="entry name" value="Pyridox_ox_2"/>
    <property type="match status" value="1"/>
</dbReference>
<protein>
    <submittedName>
        <fullName evidence="1">Pyridoxamine 5'-phosphate oxidase family protein</fullName>
    </submittedName>
</protein>
<keyword evidence="2" id="KW-1185">Reference proteome</keyword>
<comment type="caution">
    <text evidence="1">The sequence shown here is derived from an EMBL/GenBank/DDBJ whole genome shotgun (WGS) entry which is preliminary data.</text>
</comment>
<evidence type="ECO:0000313" key="2">
    <source>
        <dbReference type="Proteomes" id="UP001168338"/>
    </source>
</evidence>
<dbReference type="SUPFAM" id="SSF50475">
    <property type="entry name" value="FMN-binding split barrel"/>
    <property type="match status" value="1"/>
</dbReference>
<dbReference type="EMBL" id="VCYH01000005">
    <property type="protein sequence ID" value="MDN7024912.1"/>
    <property type="molecule type" value="Genomic_DNA"/>
</dbReference>
<dbReference type="Proteomes" id="UP001168338">
    <property type="component" value="Unassembled WGS sequence"/>
</dbReference>